<keyword evidence="1" id="KW-0472">Membrane</keyword>
<keyword evidence="3" id="KW-0808">Transferase</keyword>
<sequence length="373" mass="42921">MNGLPEFHPYIYLSQMFRLKSSVVIAHITGWLICLSLPLLFISGQTGDHKALSLLFSADYLVFLVTYVALFYFHTIFLFPQLYFRKQYVLYFLAVLLLLIMVNYMQPFDHLFRRMPHPGRETGWHPPMPPGSGQNGRPPGKPPVKVDMVSDFLFLLTIALSIAIETTRRWRQTEKRALYAETSKTQAELSFLKAQINPHFLFNTLNNIYSLAITRNENTAMSIMKLSNMLRYVTEYTRDDYVLLESEIDCLRDYIDLQKLRLTAKTKVNFSVTGSPGINCIAPLVLLPFLENAFKYGVSNHEASEINILLNTSEHHIHFYCSNKLFRITPDTSRTGIGISNTRQRLDHLYPDKYELQISEGNGAYAISLQLQV</sequence>
<dbReference type="GO" id="GO:0016301">
    <property type="term" value="F:kinase activity"/>
    <property type="evidence" value="ECO:0007669"/>
    <property type="project" value="UniProtKB-KW"/>
</dbReference>
<evidence type="ECO:0000259" key="2">
    <source>
        <dbReference type="Pfam" id="PF06580"/>
    </source>
</evidence>
<keyword evidence="1" id="KW-1133">Transmembrane helix</keyword>
<dbReference type="PANTHER" id="PTHR34220">
    <property type="entry name" value="SENSOR HISTIDINE KINASE YPDA"/>
    <property type="match status" value="1"/>
</dbReference>
<proteinExistence type="predicted"/>
<organism evidence="3 4">
    <name type="scientific">Chitinophaga hostae</name>
    <dbReference type="NCBI Taxonomy" id="2831022"/>
    <lineage>
        <taxon>Bacteria</taxon>
        <taxon>Pseudomonadati</taxon>
        <taxon>Bacteroidota</taxon>
        <taxon>Chitinophagia</taxon>
        <taxon>Chitinophagales</taxon>
        <taxon>Chitinophagaceae</taxon>
        <taxon>Chitinophaga</taxon>
    </lineage>
</organism>
<dbReference type="PANTHER" id="PTHR34220:SF7">
    <property type="entry name" value="SENSOR HISTIDINE KINASE YPDA"/>
    <property type="match status" value="1"/>
</dbReference>
<dbReference type="InterPro" id="IPR036890">
    <property type="entry name" value="HATPase_C_sf"/>
</dbReference>
<dbReference type="Gene3D" id="3.30.565.10">
    <property type="entry name" value="Histidine kinase-like ATPase, C-terminal domain"/>
    <property type="match status" value="1"/>
</dbReference>
<dbReference type="InterPro" id="IPR050640">
    <property type="entry name" value="Bact_2-comp_sensor_kinase"/>
</dbReference>
<dbReference type="EMBL" id="JAGTXB010000003">
    <property type="protein sequence ID" value="MBS0027448.1"/>
    <property type="molecule type" value="Genomic_DNA"/>
</dbReference>
<protein>
    <submittedName>
        <fullName evidence="3">Sensor histidine kinase</fullName>
    </submittedName>
</protein>
<feature type="transmembrane region" description="Helical" evidence="1">
    <location>
        <begin position="21"/>
        <end position="40"/>
    </location>
</feature>
<gene>
    <name evidence="3" type="ORF">KE626_09025</name>
</gene>
<dbReference type="Pfam" id="PF06580">
    <property type="entry name" value="His_kinase"/>
    <property type="match status" value="1"/>
</dbReference>
<keyword evidence="1" id="KW-0812">Transmembrane</keyword>
<evidence type="ECO:0000256" key="1">
    <source>
        <dbReference type="SAM" id="Phobius"/>
    </source>
</evidence>
<dbReference type="Proteomes" id="UP000676386">
    <property type="component" value="Unassembled WGS sequence"/>
</dbReference>
<name>A0ABS5IX86_9BACT</name>
<accession>A0ABS5IX86</accession>
<comment type="caution">
    <text evidence="3">The sequence shown here is derived from an EMBL/GenBank/DDBJ whole genome shotgun (WGS) entry which is preliminary data.</text>
</comment>
<dbReference type="InterPro" id="IPR010559">
    <property type="entry name" value="Sig_transdc_His_kin_internal"/>
</dbReference>
<feature type="transmembrane region" description="Helical" evidence="1">
    <location>
        <begin position="88"/>
        <end position="106"/>
    </location>
</feature>
<keyword evidence="3" id="KW-0418">Kinase</keyword>
<evidence type="ECO:0000313" key="3">
    <source>
        <dbReference type="EMBL" id="MBS0027448.1"/>
    </source>
</evidence>
<evidence type="ECO:0000313" key="4">
    <source>
        <dbReference type="Proteomes" id="UP000676386"/>
    </source>
</evidence>
<feature type="domain" description="Signal transduction histidine kinase internal region" evidence="2">
    <location>
        <begin position="187"/>
        <end position="264"/>
    </location>
</feature>
<reference evidence="3 4" key="1">
    <citation type="submission" date="2021-04" db="EMBL/GenBank/DDBJ databases">
        <title>Chitinophaga sp. nov., isolated from the rhizosphere soil.</title>
        <authorList>
            <person name="He S."/>
        </authorList>
    </citation>
    <scope>NUCLEOTIDE SEQUENCE [LARGE SCALE GENOMIC DNA]</scope>
    <source>
        <strain evidence="3 4">2R12</strain>
    </source>
</reference>
<dbReference type="SUPFAM" id="SSF55874">
    <property type="entry name" value="ATPase domain of HSP90 chaperone/DNA topoisomerase II/histidine kinase"/>
    <property type="match status" value="1"/>
</dbReference>
<dbReference type="RefSeq" id="WP_211972539.1">
    <property type="nucleotide sequence ID" value="NZ_CBFHAM010000006.1"/>
</dbReference>
<feature type="transmembrane region" description="Helical" evidence="1">
    <location>
        <begin position="60"/>
        <end position="79"/>
    </location>
</feature>
<keyword evidence="4" id="KW-1185">Reference proteome</keyword>